<dbReference type="Pfam" id="PF01208">
    <property type="entry name" value="URO-D"/>
    <property type="match status" value="1"/>
</dbReference>
<sequence>MAENTALTPEQKLFAERLNRMETAIRLGEPDRVPVAPFIASYAQRSQGSCYADLYYNYEKAGEAALEFYRSHPILDVHTFSGFTSGKANELAGSQMIDWPGRPGTMVSPYSSHQVIELELMTQEEYPEMLQDFTGFMLRKYIPRAYKNLPGTAGLQITPTVVLSTGMLAPFYSPQAQETFRILGEIGAEDAKAKEVTGQYQARLAAMGFPSMMSGISEAPYDILGDYFRGTMGIFEDLLDEEIQEYVEQACWMFADQQIQALQYFRYVDMPVKRVFFPLHKAMDGFMSPAQFERFYWKPLKKIMLALIDMGVTPYIYTEGPYNSRLEQLADVPKGKVLYHFETVDMKEAKRILGPVACICGNLSITELEFGRKETIVEQTKRLLDVCAPGGGYIFDLNGCLENCKPENLEAMFETLEQYGKY</sequence>
<accession>A0A9D1NYV8</accession>
<dbReference type="InterPro" id="IPR052024">
    <property type="entry name" value="Methanogen_methyltrans"/>
</dbReference>
<evidence type="ECO:0000313" key="3">
    <source>
        <dbReference type="Proteomes" id="UP000886889"/>
    </source>
</evidence>
<reference evidence="2" key="1">
    <citation type="submission" date="2020-10" db="EMBL/GenBank/DDBJ databases">
        <authorList>
            <person name="Gilroy R."/>
        </authorList>
    </citation>
    <scope>NUCLEOTIDE SEQUENCE</scope>
    <source>
        <strain evidence="2">ChiBcec6-7307</strain>
    </source>
</reference>
<dbReference type="InterPro" id="IPR038071">
    <property type="entry name" value="UROD/MetE-like_sf"/>
</dbReference>
<dbReference type="SUPFAM" id="SSF51726">
    <property type="entry name" value="UROD/MetE-like"/>
    <property type="match status" value="1"/>
</dbReference>
<dbReference type="GO" id="GO:0004853">
    <property type="term" value="F:uroporphyrinogen decarboxylase activity"/>
    <property type="evidence" value="ECO:0007669"/>
    <property type="project" value="InterPro"/>
</dbReference>
<dbReference type="Gene3D" id="3.20.20.210">
    <property type="match status" value="1"/>
</dbReference>
<proteinExistence type="predicted"/>
<dbReference type="PANTHER" id="PTHR47099:SF1">
    <property type="entry name" value="METHYLCOBAMIDE:COM METHYLTRANSFERASE MTBA"/>
    <property type="match status" value="1"/>
</dbReference>
<protein>
    <recommendedName>
        <fullName evidence="1">Uroporphyrinogen decarboxylase (URO-D) domain-containing protein</fullName>
    </recommendedName>
</protein>
<dbReference type="GO" id="GO:0006779">
    <property type="term" value="P:porphyrin-containing compound biosynthetic process"/>
    <property type="evidence" value="ECO:0007669"/>
    <property type="project" value="InterPro"/>
</dbReference>
<feature type="domain" description="Uroporphyrinogen decarboxylase (URO-D)" evidence="1">
    <location>
        <begin position="282"/>
        <end position="419"/>
    </location>
</feature>
<dbReference type="InterPro" id="IPR000257">
    <property type="entry name" value="Uroporphyrinogen_deCOase"/>
</dbReference>
<dbReference type="AlphaFoldDB" id="A0A9D1NYV8"/>
<evidence type="ECO:0000259" key="1">
    <source>
        <dbReference type="Pfam" id="PF01208"/>
    </source>
</evidence>
<evidence type="ECO:0000313" key="2">
    <source>
        <dbReference type="EMBL" id="HIV23385.1"/>
    </source>
</evidence>
<dbReference type="PANTHER" id="PTHR47099">
    <property type="entry name" value="METHYLCOBAMIDE:COM METHYLTRANSFERASE MTBA"/>
    <property type="match status" value="1"/>
</dbReference>
<dbReference type="Proteomes" id="UP000886889">
    <property type="component" value="Unassembled WGS sequence"/>
</dbReference>
<name>A0A9D1NYV8_9FIRM</name>
<comment type="caution">
    <text evidence="2">The sequence shown here is derived from an EMBL/GenBank/DDBJ whole genome shotgun (WGS) entry which is preliminary data.</text>
</comment>
<dbReference type="EMBL" id="DVOS01000046">
    <property type="protein sequence ID" value="HIV23385.1"/>
    <property type="molecule type" value="Genomic_DNA"/>
</dbReference>
<reference evidence="2" key="2">
    <citation type="journal article" date="2021" name="PeerJ">
        <title>Extensive microbial diversity within the chicken gut microbiome revealed by metagenomics and culture.</title>
        <authorList>
            <person name="Gilroy R."/>
            <person name="Ravi A."/>
            <person name="Getino M."/>
            <person name="Pursley I."/>
            <person name="Horton D.L."/>
            <person name="Alikhan N.F."/>
            <person name="Baker D."/>
            <person name="Gharbi K."/>
            <person name="Hall N."/>
            <person name="Watson M."/>
            <person name="Adriaenssens E.M."/>
            <person name="Foster-Nyarko E."/>
            <person name="Jarju S."/>
            <person name="Secka A."/>
            <person name="Antonio M."/>
            <person name="Oren A."/>
            <person name="Chaudhuri R.R."/>
            <person name="La Ragione R."/>
            <person name="Hildebrand F."/>
            <person name="Pallen M.J."/>
        </authorList>
    </citation>
    <scope>NUCLEOTIDE SEQUENCE</scope>
    <source>
        <strain evidence="2">ChiBcec6-7307</strain>
    </source>
</reference>
<organism evidence="2 3">
    <name type="scientific">Candidatus Merdiplasma excrementigallinarum</name>
    <dbReference type="NCBI Taxonomy" id="2840864"/>
    <lineage>
        <taxon>Bacteria</taxon>
        <taxon>Bacillati</taxon>
        <taxon>Bacillota</taxon>
        <taxon>Clostridia</taxon>
        <taxon>Lachnospirales</taxon>
        <taxon>Lachnospiraceae</taxon>
        <taxon>Lachnospiraceae incertae sedis</taxon>
        <taxon>Candidatus Merdiplasma</taxon>
    </lineage>
</organism>
<gene>
    <name evidence="2" type="ORF">IAC80_05540</name>
</gene>